<evidence type="ECO:0008006" key="11">
    <source>
        <dbReference type="Google" id="ProtNLM"/>
    </source>
</evidence>
<feature type="transmembrane region" description="Helical" evidence="8">
    <location>
        <begin position="1300"/>
        <end position="1316"/>
    </location>
</feature>
<dbReference type="PANTHER" id="PTHR44099:SF4">
    <property type="entry name" value="RABCONNECTIN-3B, ISOFORM A"/>
    <property type="match status" value="1"/>
</dbReference>
<proteinExistence type="predicted"/>
<keyword evidence="3 8" id="KW-0812">Transmembrane</keyword>
<comment type="subcellular location">
    <subcellularLocation>
        <location evidence="1">Membrane</location>
        <topology evidence="1">Multi-pass membrane protein</topology>
    </subcellularLocation>
</comment>
<dbReference type="InterPro" id="IPR001680">
    <property type="entry name" value="WD40_rpt"/>
</dbReference>
<reference evidence="9" key="2">
    <citation type="journal article" name="Front. Microbiol.">
        <title>Degradative Capacity of Two Strains of Rhodonia placenta: From Phenotype to Genotype.</title>
        <authorList>
            <person name="Kolle M."/>
            <person name="Horta M.A.C."/>
            <person name="Nowrousian M."/>
            <person name="Ohm R.A."/>
            <person name="Benz J.P."/>
            <person name="Pilgard A."/>
        </authorList>
    </citation>
    <scope>NUCLEOTIDE SEQUENCE</scope>
    <source>
        <strain evidence="9">FPRL280</strain>
    </source>
</reference>
<dbReference type="InterPro" id="IPR015943">
    <property type="entry name" value="WD40/YVTN_repeat-like_dom_sf"/>
</dbReference>
<reference evidence="9" key="1">
    <citation type="submission" date="2020-11" db="EMBL/GenBank/DDBJ databases">
        <authorList>
            <person name="Koelle M."/>
            <person name="Horta M.A.C."/>
            <person name="Nowrousian M."/>
            <person name="Ohm R.A."/>
            <person name="Benz P."/>
            <person name="Pilgard A."/>
        </authorList>
    </citation>
    <scope>NUCLEOTIDE SEQUENCE</scope>
    <source>
        <strain evidence="9">FPRL280</strain>
    </source>
</reference>
<dbReference type="PANTHER" id="PTHR44099">
    <property type="entry name" value="RABCONNECTIN-3B, ISOFORM A"/>
    <property type="match status" value="1"/>
</dbReference>
<feature type="transmembrane region" description="Helical" evidence="8">
    <location>
        <begin position="1453"/>
        <end position="1474"/>
    </location>
</feature>
<accession>A0A8H7U011</accession>
<evidence type="ECO:0000256" key="1">
    <source>
        <dbReference type="ARBA" id="ARBA00004141"/>
    </source>
</evidence>
<sequence length="1579" mass="172632">METDSVSLVVPITFRSSITGDAPETNTNNVARSWVSASASCLTAWGCSDASEQPDLEEKLPSHGLAFGCDDGTVFLFGSQLAFPRKHDIPGSPTNTPPEPAEQVEAPKNYVDFDDEPEKLKGMLRGKATRSELLSPDVDRTAKLDRLSVSTSTRSIKAFSPAASLRSLSPPSSPCSPTANSPAQRETGLFLKSHILPSSLGSTHAVAALEAYDDGSITSGVKAASDASILWIWQTIQVGSVGEARLVVASASGDTSYMSQSIDVVEGDAETQTRILVCELREGPQLDGSDMALVKKGDWVLDGPAESVGFYQEMDGTLAVHYMSSDHRLVIRILSFNEELSPPDIGDMKSNSTTMLPLPNPFKAFKNLSRERLSGETGNDDASELSLSAVISLHLVQSDRGGDPLVIGGSDDGSIGIWSAGSLTASEVTSQLMFVCISVVLVPASVAPLKMVHMREDDILLVYTDNRARLWDCKTMEFRRSMNKSKADELLGQGAWAGWPAEPVKPSVPVEIVSLPVFAGLDSACSLLLDMGSIIHSNTGHMPGRTSASKHDRGKTRSILATLLTPGISKEIDDICTERLRVYPSCASVGYHGFSSQAVWSISPEISAFRAVILVTLLQVLIDNDDASTMMTFYVASLPEVIGPSYQSPSLTFLAKYYLRSSVQEVRSAARLLFDAGVARLSNDDTILIVEKWKEYLPSVQKERDTESVRSAMALHMCGFVAAEKYNLLSTNVLTETSKSIGLYLHREGSPYRALAIELCSRGFTLWQQYVDAVEMLRAVCTLATVSRKEAISIHNVGSQARSAVLHIAAANTPLFMTTLTIDILQPRSVQHRKAVMQLVIFLIRKNPLVLYSNLPRLVEAVVKSLDPNSTSNRDAVLDSATDILGHIVQTFPNVDFHMSTQRLAMGTAEGAVVMYDLKTATRLYVLEGHKKRTTACSFSPDGRRLVTVSLEESVVLVWKVGSSLTSFFNPGAPPRQGHGGSDPYKTLSFNIGSEAHMTLAATLEAVRFEWPADRSNTYKTLYCLDGLNQPTFPTSFFLEAGRTSMIVPLIMAAIFSASNGRFKIPFIDALFMCISAGTRTGLTTIDLSSMSVWQQAIIVVLEFIGNQVFVTWAYFTKRLKHIVTAKLERRSPQEDPFLSEHSVVFPRILPENDLKRRRAEMDELVSATVTHRPYELFARVIGRIFPQCYRSVQRRLTIPRTKMLVPHTTGGSPPRSAHRVPYISFNAIVDRNSVFKNFTEENIQELGGLLSVLPGFFAEDSLSTEYYLGLLVISFIVIIPYMSLPGWHSMMHPPGQHRMINMIGFSTFQVVGAWANTGMSLVDQNMAPYSTAYPMITVLILCVLAGNAAYTWLLLAIQLATGLIALSFDLLLNPAMDHIPIDVRLINAALQSAAVRSAGFQSVPVSSFVPAVQADNDTEDADSPNDAASGFRVAIWGPYLCHHVRKQLSFDMWWLALSLFVLCIIEQAPLMAAEDATRFTIFALIFELVSAYGTVGLSLGAPYVRMIRTTYSTGHPLIIVGELLTLGGFAPSFEDRRTAKSAEMKCEEMRTPSVEAKRNASEIPLDAGKRSKAFNIPI</sequence>
<evidence type="ECO:0000256" key="7">
    <source>
        <dbReference type="SAM" id="MobiDB-lite"/>
    </source>
</evidence>
<keyword evidence="4 8" id="KW-1133">Transmembrane helix</keyword>
<keyword evidence="2" id="KW-0813">Transport</keyword>
<dbReference type="GO" id="GO:0008324">
    <property type="term" value="F:monoatomic cation transmembrane transporter activity"/>
    <property type="evidence" value="ECO:0007669"/>
    <property type="project" value="InterPro"/>
</dbReference>
<organism evidence="9 10">
    <name type="scientific">Rhodonia placenta</name>
    <dbReference type="NCBI Taxonomy" id="104341"/>
    <lineage>
        <taxon>Eukaryota</taxon>
        <taxon>Fungi</taxon>
        <taxon>Dikarya</taxon>
        <taxon>Basidiomycota</taxon>
        <taxon>Agaricomycotina</taxon>
        <taxon>Agaricomycetes</taxon>
        <taxon>Polyporales</taxon>
        <taxon>Adustoporiaceae</taxon>
        <taxon>Rhodonia</taxon>
    </lineage>
</organism>
<dbReference type="SMART" id="SM00320">
    <property type="entry name" value="WD40"/>
    <property type="match status" value="2"/>
</dbReference>
<feature type="transmembrane region" description="Helical" evidence="8">
    <location>
        <begin position="1480"/>
        <end position="1500"/>
    </location>
</feature>
<keyword evidence="6 8" id="KW-0472">Membrane</keyword>
<evidence type="ECO:0000256" key="6">
    <source>
        <dbReference type="ARBA" id="ARBA00023136"/>
    </source>
</evidence>
<dbReference type="GO" id="GO:0016020">
    <property type="term" value="C:membrane"/>
    <property type="evidence" value="ECO:0007669"/>
    <property type="project" value="UniProtKB-SubCell"/>
</dbReference>
<dbReference type="InterPro" id="IPR049916">
    <property type="entry name" value="WDR72-like"/>
</dbReference>
<feature type="transmembrane region" description="Helical" evidence="8">
    <location>
        <begin position="1328"/>
        <end position="1347"/>
    </location>
</feature>
<feature type="region of interest" description="Disordered" evidence="7">
    <location>
        <begin position="163"/>
        <end position="183"/>
    </location>
</feature>
<name>A0A8H7U011_9APHY</name>
<dbReference type="GO" id="GO:0030001">
    <property type="term" value="P:metal ion transport"/>
    <property type="evidence" value="ECO:0007669"/>
    <property type="project" value="UniProtKB-ARBA"/>
</dbReference>
<evidence type="ECO:0000256" key="3">
    <source>
        <dbReference type="ARBA" id="ARBA00022692"/>
    </source>
</evidence>
<evidence type="ECO:0000256" key="8">
    <source>
        <dbReference type="SAM" id="Phobius"/>
    </source>
</evidence>
<gene>
    <name evidence="9" type="ORF">IEO21_07190</name>
</gene>
<dbReference type="SUPFAM" id="SSF50978">
    <property type="entry name" value="WD40 repeat-like"/>
    <property type="match status" value="1"/>
</dbReference>
<dbReference type="Gene3D" id="2.130.10.10">
    <property type="entry name" value="YVTN repeat-like/Quinoprotein amine dehydrogenase"/>
    <property type="match status" value="1"/>
</dbReference>
<feature type="transmembrane region" description="Helical" evidence="8">
    <location>
        <begin position="1267"/>
        <end position="1288"/>
    </location>
</feature>
<protein>
    <recommendedName>
        <fullName evidence="11">WD40 repeat-like protein</fullName>
    </recommendedName>
</protein>
<dbReference type="GO" id="GO:0005737">
    <property type="term" value="C:cytoplasm"/>
    <property type="evidence" value="ECO:0007669"/>
    <property type="project" value="TreeGrafter"/>
</dbReference>
<dbReference type="Proteomes" id="UP000639403">
    <property type="component" value="Unassembled WGS sequence"/>
</dbReference>
<evidence type="ECO:0000256" key="5">
    <source>
        <dbReference type="ARBA" id="ARBA00023065"/>
    </source>
</evidence>
<evidence type="ECO:0000256" key="4">
    <source>
        <dbReference type="ARBA" id="ARBA00022989"/>
    </source>
</evidence>
<dbReference type="InterPro" id="IPR036322">
    <property type="entry name" value="WD40_repeat_dom_sf"/>
</dbReference>
<evidence type="ECO:0000313" key="9">
    <source>
        <dbReference type="EMBL" id="KAF9809998.1"/>
    </source>
</evidence>
<evidence type="ECO:0000313" key="10">
    <source>
        <dbReference type="Proteomes" id="UP000639403"/>
    </source>
</evidence>
<dbReference type="InterPro" id="IPR003445">
    <property type="entry name" value="Cat_transpt"/>
</dbReference>
<comment type="caution">
    <text evidence="9">The sequence shown here is derived from an EMBL/GenBank/DDBJ whole genome shotgun (WGS) entry which is preliminary data.</text>
</comment>
<dbReference type="EMBL" id="JADOXO010000191">
    <property type="protein sequence ID" value="KAF9809998.1"/>
    <property type="molecule type" value="Genomic_DNA"/>
</dbReference>
<dbReference type="Pfam" id="PF02386">
    <property type="entry name" value="TrkH"/>
    <property type="match status" value="1"/>
</dbReference>
<evidence type="ECO:0000256" key="2">
    <source>
        <dbReference type="ARBA" id="ARBA00022448"/>
    </source>
</evidence>
<keyword evidence="5" id="KW-0406">Ion transport</keyword>